<dbReference type="InterPro" id="IPR006076">
    <property type="entry name" value="FAD-dep_OxRdtase"/>
</dbReference>
<dbReference type="Gene3D" id="3.30.9.10">
    <property type="entry name" value="D-Amino Acid Oxidase, subunit A, domain 2"/>
    <property type="match status" value="1"/>
</dbReference>
<dbReference type="Pfam" id="PF01266">
    <property type="entry name" value="DAO"/>
    <property type="match status" value="1"/>
</dbReference>
<organism evidence="9 10">
    <name type="scientific">Microbacterium binotii</name>
    <dbReference type="NCBI Taxonomy" id="462710"/>
    <lineage>
        <taxon>Bacteria</taxon>
        <taxon>Bacillati</taxon>
        <taxon>Actinomycetota</taxon>
        <taxon>Actinomycetes</taxon>
        <taxon>Micrococcales</taxon>
        <taxon>Microbacteriaceae</taxon>
        <taxon>Microbacterium</taxon>
    </lineage>
</organism>
<dbReference type="PRINTS" id="PR01001">
    <property type="entry name" value="FADG3PDH"/>
</dbReference>
<evidence type="ECO:0000256" key="5">
    <source>
        <dbReference type="ARBA" id="ARBA00022827"/>
    </source>
</evidence>
<dbReference type="Gene3D" id="1.10.8.870">
    <property type="entry name" value="Alpha-glycerophosphate oxidase, cap domain"/>
    <property type="match status" value="1"/>
</dbReference>
<dbReference type="InterPro" id="IPR031656">
    <property type="entry name" value="DAO_C"/>
</dbReference>
<evidence type="ECO:0000256" key="6">
    <source>
        <dbReference type="ARBA" id="ARBA00023002"/>
    </source>
</evidence>
<keyword evidence="3" id="KW-0285">Flavoprotein</keyword>
<proteinExistence type="inferred from homology"/>
<dbReference type="InterPro" id="IPR038299">
    <property type="entry name" value="DAO_C_sf"/>
</dbReference>
<dbReference type="EMBL" id="BAAARI010000005">
    <property type="protein sequence ID" value="GAA2572625.1"/>
    <property type="molecule type" value="Genomic_DNA"/>
</dbReference>
<dbReference type="PANTHER" id="PTHR11985:SF35">
    <property type="entry name" value="ANAEROBIC GLYCEROL-3-PHOSPHATE DEHYDROGENASE SUBUNIT A"/>
    <property type="match status" value="1"/>
</dbReference>
<feature type="domain" description="Alpha-glycerophosphate oxidase C-terminal" evidence="8">
    <location>
        <begin position="394"/>
        <end position="518"/>
    </location>
</feature>
<sequence length="535" mass="56579">MSLRRALPHGAVDVLIVGGGITGVATAYEAASRGLSVALVEADDLGGATSAATGKLIHGGLRYLKNLEVRLVRESLAERRTLLAIAPHLVRPIGMVLPEPGLIEHLGLTAYDVLSFDRNRLPDAAAHIPRHRSLSASELVDRGLGWMRHGILYYDAMMLSPERLTLAFAEAAASHRATISTYTRATRLLVRSGRVVGAEVHDLVADETAEIAAAVTIDATGSFSHDFLAQTPLLREAIGPAPAVRSEGIYLVTRRLGETMVLTVSSGGHFSVAPWRDRSLIGPTETPYTGPVDQWRLTLGAIERFIAEINAGAKLPEPLTLEDVTAAYGGLRPLAESAGTDTYRASRASDLVDHARHGAAGLLSALGGKYTTSRAFAQQIVDRLPAHGLHPAPSTTATTPLPGGDVDDVTAAQAVLRRDAAGLGFAADTADVLFAHYGSRARSVLALAASDPRLAERATSDGEPLAAVAWAVRDEAPEHLTDVLLRRTGIGRLQDPGERILGLAADIMAEARGWSPERTAAELATARTAVRLPVD</sequence>
<dbReference type="InterPro" id="IPR000447">
    <property type="entry name" value="G3P_DH_FAD-dep"/>
</dbReference>
<dbReference type="Pfam" id="PF16901">
    <property type="entry name" value="DAO_C"/>
    <property type="match status" value="1"/>
</dbReference>
<evidence type="ECO:0000256" key="4">
    <source>
        <dbReference type="ARBA" id="ARBA00022798"/>
    </source>
</evidence>
<evidence type="ECO:0000256" key="2">
    <source>
        <dbReference type="ARBA" id="ARBA00007330"/>
    </source>
</evidence>
<dbReference type="SUPFAM" id="SSF51905">
    <property type="entry name" value="FAD/NAD(P)-binding domain"/>
    <property type="match status" value="1"/>
</dbReference>
<evidence type="ECO:0000313" key="10">
    <source>
        <dbReference type="Proteomes" id="UP001500274"/>
    </source>
</evidence>
<evidence type="ECO:0000313" key="9">
    <source>
        <dbReference type="EMBL" id="GAA2572625.1"/>
    </source>
</evidence>
<reference evidence="9 10" key="1">
    <citation type="journal article" date="2019" name="Int. J. Syst. Evol. Microbiol.">
        <title>The Global Catalogue of Microorganisms (GCM) 10K type strain sequencing project: providing services to taxonomists for standard genome sequencing and annotation.</title>
        <authorList>
            <consortium name="The Broad Institute Genomics Platform"/>
            <consortium name="The Broad Institute Genome Sequencing Center for Infectious Disease"/>
            <person name="Wu L."/>
            <person name="Ma J."/>
        </authorList>
    </citation>
    <scope>NUCLEOTIDE SEQUENCE [LARGE SCALE GENOMIC DNA]</scope>
    <source>
        <strain evidence="9 10">JCM 16365</strain>
    </source>
</reference>
<keyword evidence="5" id="KW-0274">FAD</keyword>
<evidence type="ECO:0000259" key="8">
    <source>
        <dbReference type="Pfam" id="PF16901"/>
    </source>
</evidence>
<accession>A0ABN3PC19</accession>
<dbReference type="Proteomes" id="UP001500274">
    <property type="component" value="Unassembled WGS sequence"/>
</dbReference>
<evidence type="ECO:0000256" key="3">
    <source>
        <dbReference type="ARBA" id="ARBA00022630"/>
    </source>
</evidence>
<comment type="caution">
    <text evidence="9">The sequence shown here is derived from an EMBL/GenBank/DDBJ whole genome shotgun (WGS) entry which is preliminary data.</text>
</comment>
<comment type="cofactor">
    <cofactor evidence="1">
        <name>FAD</name>
        <dbReference type="ChEBI" id="CHEBI:57692"/>
    </cofactor>
</comment>
<name>A0ABN3PC19_9MICO</name>
<comment type="similarity">
    <text evidence="2">Belongs to the FAD-dependent glycerol-3-phosphate dehydrogenase family.</text>
</comment>
<keyword evidence="10" id="KW-1185">Reference proteome</keyword>
<dbReference type="InterPro" id="IPR036188">
    <property type="entry name" value="FAD/NAD-bd_sf"/>
</dbReference>
<dbReference type="PANTHER" id="PTHR11985">
    <property type="entry name" value="GLYCEROL-3-PHOSPHATE DEHYDROGENASE"/>
    <property type="match status" value="1"/>
</dbReference>
<dbReference type="RefSeq" id="WP_344227374.1">
    <property type="nucleotide sequence ID" value="NZ_BAAARI010000005.1"/>
</dbReference>
<keyword evidence="6" id="KW-0560">Oxidoreductase</keyword>
<evidence type="ECO:0000259" key="7">
    <source>
        <dbReference type="Pfam" id="PF01266"/>
    </source>
</evidence>
<gene>
    <name evidence="9" type="ORF">GCM10009862_09430</name>
</gene>
<keyword evidence="4" id="KW-0319">Glycerol metabolism</keyword>
<feature type="domain" description="FAD dependent oxidoreductase" evidence="7">
    <location>
        <begin position="13"/>
        <end position="373"/>
    </location>
</feature>
<protein>
    <submittedName>
        <fullName evidence="9">Glycerol-3-phosphate dehydrogenase/oxidase</fullName>
    </submittedName>
</protein>
<dbReference type="Gene3D" id="3.50.50.60">
    <property type="entry name" value="FAD/NAD(P)-binding domain"/>
    <property type="match status" value="1"/>
</dbReference>
<evidence type="ECO:0000256" key="1">
    <source>
        <dbReference type="ARBA" id="ARBA00001974"/>
    </source>
</evidence>